<name>A0ABS7MDS2_9SPHN</name>
<protein>
    <submittedName>
        <fullName evidence="2">TonB-dependent receptor</fullName>
    </submittedName>
</protein>
<feature type="chain" id="PRO_5045718801" evidence="1">
    <location>
        <begin position="19"/>
        <end position="232"/>
    </location>
</feature>
<keyword evidence="1" id="KW-0732">Signal</keyword>
<sequence>MRAILFCAALAGAMPAAAQDNSNIQGEVVVTAQRASADYLSDEQTVVGLRRAADSAIQPVKFTSDSRDEDMRKREIHAMLEAAIRRADGAGVELVTGDFELAKVTLANYKDLAFSRGARPDTSEIGLFVKAGLAGSVGSAQGRIDAFIKGVPPSGRALIEKRGGITLTIINPDQYRDPIVKLVAAEALKTAAAFGPDYGVEVAGLNEQLIWAQASATEVFLYIPYRFSVRPK</sequence>
<dbReference type="EMBL" id="JAILXK010000001">
    <property type="protein sequence ID" value="MBY4636226.1"/>
    <property type="molecule type" value="Genomic_DNA"/>
</dbReference>
<accession>A0ABS7MDS2</accession>
<keyword evidence="3" id="KW-1185">Reference proteome</keyword>
<gene>
    <name evidence="2" type="ORF">K5P26_03615</name>
</gene>
<reference evidence="2" key="1">
    <citation type="submission" date="2021-08" db="EMBL/GenBank/DDBJ databases">
        <title>Sphingopyxis panaciterrulae sp. nov., isolated from the surface water of the Yellow Sea.</title>
        <authorList>
            <person name="Gao Z."/>
            <person name="Zhang D."/>
            <person name="Zhang A."/>
        </authorList>
    </citation>
    <scope>NUCLEOTIDE SEQUENCE</scope>
    <source>
        <strain evidence="2">XHP0097</strain>
    </source>
</reference>
<organism evidence="2 3">
    <name type="scientific">Sphingopyxis jiangsuensis</name>
    <dbReference type="NCBI Taxonomy" id="2871171"/>
    <lineage>
        <taxon>Bacteria</taxon>
        <taxon>Pseudomonadati</taxon>
        <taxon>Pseudomonadota</taxon>
        <taxon>Alphaproteobacteria</taxon>
        <taxon>Sphingomonadales</taxon>
        <taxon>Sphingomonadaceae</taxon>
        <taxon>Sphingopyxis</taxon>
    </lineage>
</organism>
<feature type="signal peptide" evidence="1">
    <location>
        <begin position="1"/>
        <end position="18"/>
    </location>
</feature>
<proteinExistence type="predicted"/>
<comment type="caution">
    <text evidence="2">The sequence shown here is derived from an EMBL/GenBank/DDBJ whole genome shotgun (WGS) entry which is preliminary data.</text>
</comment>
<evidence type="ECO:0000256" key="1">
    <source>
        <dbReference type="SAM" id="SignalP"/>
    </source>
</evidence>
<evidence type="ECO:0000313" key="2">
    <source>
        <dbReference type="EMBL" id="MBY4636226.1"/>
    </source>
</evidence>
<keyword evidence="2" id="KW-0675">Receptor</keyword>
<dbReference type="RefSeq" id="WP_222135782.1">
    <property type="nucleotide sequence ID" value="NZ_JAILXK010000001.1"/>
</dbReference>
<evidence type="ECO:0000313" key="3">
    <source>
        <dbReference type="Proteomes" id="UP001166571"/>
    </source>
</evidence>
<dbReference type="Proteomes" id="UP001166571">
    <property type="component" value="Unassembled WGS sequence"/>
</dbReference>